<gene>
    <name evidence="2" type="ORF">SCUD_LOCUS19052</name>
</gene>
<sequence length="420" mass="48562">MYKVFTRPLLEFCTFILSSALIKDKLRLESVQRRLTLRILGADCTLTYNCRCNKLGLDPLWRRRLKLNLIFFFKLLHKLSFTSNQVIQYAETSHYDIRNSLSLVKQTHSKSSLYMDYFTCKFSRLWNNLPQFIRTIKSLSLFVRCIDAYCSSENALNGLAPASSSEFGQFVKSDYNEINSYPGSLLLQRASTSITLKQNESDPRRPDEYLLEGDNNLSIINNNNNQSNKEIESNISRFNEYKSVKSNVLISSNMKLSPQKPVAEQQIVNVNEAELAYEQHKRMNPRQKTMRSNQKSPGFLTEDYPQTSLTGDYGYESEPKSFTCTDEVKSQKLFPGYNPKSFSSAIRNSREKMNASNRMKMMSMEETEDDDAGDNNNNYYIQENDNYQGQNTYSTSYLRWNSSNPTISQKYAYNLSSASR</sequence>
<evidence type="ECO:0000313" key="2">
    <source>
        <dbReference type="EMBL" id="VDP67907.1"/>
    </source>
</evidence>
<proteinExistence type="predicted"/>
<name>A0A183KVF9_9TREM</name>
<reference evidence="2 3" key="2">
    <citation type="submission" date="2018-11" db="EMBL/GenBank/DDBJ databases">
        <authorList>
            <consortium name="Pathogen Informatics"/>
        </authorList>
    </citation>
    <scope>NUCLEOTIDE SEQUENCE [LARGE SCALE GENOMIC DNA]</scope>
    <source>
        <strain evidence="2">Dakar</strain>
        <strain evidence="3">Dakar, Senegal</strain>
    </source>
</reference>
<dbReference type="EMBL" id="UZAK01041900">
    <property type="protein sequence ID" value="VDP67907.1"/>
    <property type="molecule type" value="Genomic_DNA"/>
</dbReference>
<organism evidence="4">
    <name type="scientific">Schistosoma curassoni</name>
    <dbReference type="NCBI Taxonomy" id="6186"/>
    <lineage>
        <taxon>Eukaryota</taxon>
        <taxon>Metazoa</taxon>
        <taxon>Spiralia</taxon>
        <taxon>Lophotrochozoa</taxon>
        <taxon>Platyhelminthes</taxon>
        <taxon>Trematoda</taxon>
        <taxon>Digenea</taxon>
        <taxon>Strigeidida</taxon>
        <taxon>Schistosomatoidea</taxon>
        <taxon>Schistosomatidae</taxon>
        <taxon>Schistosoma</taxon>
    </lineage>
</organism>
<accession>A0A183KVF9</accession>
<evidence type="ECO:0000313" key="3">
    <source>
        <dbReference type="Proteomes" id="UP000279833"/>
    </source>
</evidence>
<evidence type="ECO:0000313" key="4">
    <source>
        <dbReference type="WBParaSite" id="SCUD_0001905501-mRNA-1"/>
    </source>
</evidence>
<evidence type="ECO:0000256" key="1">
    <source>
        <dbReference type="SAM" id="MobiDB-lite"/>
    </source>
</evidence>
<keyword evidence="3" id="KW-1185">Reference proteome</keyword>
<protein>
    <submittedName>
        <fullName evidence="2 4">Uncharacterized protein</fullName>
    </submittedName>
</protein>
<dbReference type="Proteomes" id="UP000279833">
    <property type="component" value="Unassembled WGS sequence"/>
</dbReference>
<feature type="region of interest" description="Disordered" evidence="1">
    <location>
        <begin position="282"/>
        <end position="306"/>
    </location>
</feature>
<reference evidence="4" key="1">
    <citation type="submission" date="2016-06" db="UniProtKB">
        <authorList>
            <consortium name="WormBaseParasite"/>
        </authorList>
    </citation>
    <scope>IDENTIFICATION</scope>
</reference>
<dbReference type="AlphaFoldDB" id="A0A183KVF9"/>
<dbReference type="WBParaSite" id="SCUD_0001905501-mRNA-1">
    <property type="protein sequence ID" value="SCUD_0001905501-mRNA-1"/>
    <property type="gene ID" value="SCUD_0001905501"/>
</dbReference>